<sequence>MPPGVASQCPEPAAEGGSTGDTQSAAQTAKASISGSPLPGSSHTRPSRYLEPGLFYEGLNRDTGIHTE</sequence>
<feature type="compositionally biased region" description="Polar residues" evidence="1">
    <location>
        <begin position="20"/>
        <end position="44"/>
    </location>
</feature>
<evidence type="ECO:0000313" key="3">
    <source>
        <dbReference type="Proteomes" id="UP000276834"/>
    </source>
</evidence>
<feature type="compositionally biased region" description="Basic and acidic residues" evidence="1">
    <location>
        <begin position="59"/>
        <end position="68"/>
    </location>
</feature>
<keyword evidence="3" id="KW-1185">Reference proteome</keyword>
<dbReference type="AlphaFoldDB" id="A0A3L8SPP1"/>
<gene>
    <name evidence="2" type="ORF">DV515_00005222</name>
</gene>
<dbReference type="EMBL" id="QUSF01000011">
    <property type="protein sequence ID" value="RLW05305.1"/>
    <property type="molecule type" value="Genomic_DNA"/>
</dbReference>
<comment type="caution">
    <text evidence="2">The sequence shown here is derived from an EMBL/GenBank/DDBJ whole genome shotgun (WGS) entry which is preliminary data.</text>
</comment>
<accession>A0A3L8SPP1</accession>
<dbReference type="Proteomes" id="UP000276834">
    <property type="component" value="Unassembled WGS sequence"/>
</dbReference>
<proteinExistence type="predicted"/>
<feature type="region of interest" description="Disordered" evidence="1">
    <location>
        <begin position="1"/>
        <end position="68"/>
    </location>
</feature>
<evidence type="ECO:0000256" key="1">
    <source>
        <dbReference type="SAM" id="MobiDB-lite"/>
    </source>
</evidence>
<evidence type="ECO:0000313" key="2">
    <source>
        <dbReference type="EMBL" id="RLW05305.1"/>
    </source>
</evidence>
<protein>
    <submittedName>
        <fullName evidence="2">Uncharacterized protein</fullName>
    </submittedName>
</protein>
<organism evidence="2 3">
    <name type="scientific">Chloebia gouldiae</name>
    <name type="common">Gouldian finch</name>
    <name type="synonym">Erythrura gouldiae</name>
    <dbReference type="NCBI Taxonomy" id="44316"/>
    <lineage>
        <taxon>Eukaryota</taxon>
        <taxon>Metazoa</taxon>
        <taxon>Chordata</taxon>
        <taxon>Craniata</taxon>
        <taxon>Vertebrata</taxon>
        <taxon>Euteleostomi</taxon>
        <taxon>Archelosauria</taxon>
        <taxon>Archosauria</taxon>
        <taxon>Dinosauria</taxon>
        <taxon>Saurischia</taxon>
        <taxon>Theropoda</taxon>
        <taxon>Coelurosauria</taxon>
        <taxon>Aves</taxon>
        <taxon>Neognathae</taxon>
        <taxon>Neoaves</taxon>
        <taxon>Telluraves</taxon>
        <taxon>Australaves</taxon>
        <taxon>Passeriformes</taxon>
        <taxon>Passeroidea</taxon>
        <taxon>Passeridae</taxon>
        <taxon>Chloebia</taxon>
    </lineage>
</organism>
<reference evidence="2 3" key="1">
    <citation type="journal article" date="2018" name="Proc. R. Soc. B">
        <title>A non-coding region near Follistatin controls head colour polymorphism in the Gouldian finch.</title>
        <authorList>
            <person name="Toomey M.B."/>
            <person name="Marques C.I."/>
            <person name="Andrade P."/>
            <person name="Araujo P.M."/>
            <person name="Sabatino S."/>
            <person name="Gazda M.A."/>
            <person name="Afonso S."/>
            <person name="Lopes R.J."/>
            <person name="Corbo J.C."/>
            <person name="Carneiro M."/>
        </authorList>
    </citation>
    <scope>NUCLEOTIDE SEQUENCE [LARGE SCALE GENOMIC DNA]</scope>
    <source>
        <strain evidence="2">Red01</strain>
        <tissue evidence="2">Muscle</tissue>
    </source>
</reference>
<name>A0A3L8SPP1_CHLGU</name>